<feature type="domain" description="Type II secretion system protein GspF" evidence="8">
    <location>
        <begin position="42"/>
        <end position="165"/>
    </location>
</feature>
<feature type="transmembrane region" description="Helical" evidence="7">
    <location>
        <begin position="141"/>
        <end position="164"/>
    </location>
</feature>
<evidence type="ECO:0000313" key="9">
    <source>
        <dbReference type="EMBL" id="MFC5552039.1"/>
    </source>
</evidence>
<evidence type="ECO:0000313" key="10">
    <source>
        <dbReference type="Proteomes" id="UP001596086"/>
    </source>
</evidence>
<dbReference type="InterPro" id="IPR003004">
    <property type="entry name" value="GspF/PilC"/>
</dbReference>
<sequence>MAIEWDELPAAAAPAPKKPGARTVSWLTPSEGRVGSADRISFTERLALLLETGVALHDALQVLEEQATKPRLKRIIGEVATDIVGGQRFSEALVKHPDLFPPTYINLIGASETGGFLPQVLEQLVELDEKQEKLRSTIVSALSYPGFLIVFSILVVIFILVVVFPKFSVMFGSIYAELPFTTKFLIGASELLVGHGLALGCGVLALLVAAVGALRRPDMQERLDRLKLRVPGVRDLFIKIYLTRLMRVMGISLERGVTILATLDACRNVIPNAEFRRFIGQLEIQVTEGKGIAAGFKDNALIPTSVRQMIATGEETGTLGRVMGRVADFYERDLTRQLNQLAKMAEPVMLLVMGVLVGTIVTSIILPIFKMSRAVH</sequence>
<name>A0ABW0S675_9BURK</name>
<dbReference type="InterPro" id="IPR042094">
    <property type="entry name" value="T2SS_GspF_sf"/>
</dbReference>
<evidence type="ECO:0000256" key="5">
    <source>
        <dbReference type="ARBA" id="ARBA00022989"/>
    </source>
</evidence>
<evidence type="ECO:0000256" key="7">
    <source>
        <dbReference type="SAM" id="Phobius"/>
    </source>
</evidence>
<evidence type="ECO:0000259" key="8">
    <source>
        <dbReference type="Pfam" id="PF00482"/>
    </source>
</evidence>
<keyword evidence="10" id="KW-1185">Reference proteome</keyword>
<dbReference type="RefSeq" id="WP_379777104.1">
    <property type="nucleotide sequence ID" value="NZ_JBHSMZ010000026.1"/>
</dbReference>
<proteinExistence type="inferred from homology"/>
<organism evidence="9 10">
    <name type="scientific">Massilia aerilata</name>
    <dbReference type="NCBI Taxonomy" id="453817"/>
    <lineage>
        <taxon>Bacteria</taxon>
        <taxon>Pseudomonadati</taxon>
        <taxon>Pseudomonadota</taxon>
        <taxon>Betaproteobacteria</taxon>
        <taxon>Burkholderiales</taxon>
        <taxon>Oxalobacteraceae</taxon>
        <taxon>Telluria group</taxon>
        <taxon>Massilia</taxon>
    </lineage>
</organism>
<accession>A0ABW0S675</accession>
<reference evidence="10" key="1">
    <citation type="journal article" date="2019" name="Int. J. Syst. Evol. Microbiol.">
        <title>The Global Catalogue of Microorganisms (GCM) 10K type strain sequencing project: providing services to taxonomists for standard genome sequencing and annotation.</title>
        <authorList>
            <consortium name="The Broad Institute Genomics Platform"/>
            <consortium name="The Broad Institute Genome Sequencing Center for Infectious Disease"/>
            <person name="Wu L."/>
            <person name="Ma J."/>
        </authorList>
    </citation>
    <scope>NUCLEOTIDE SEQUENCE [LARGE SCALE GENOMIC DNA]</scope>
    <source>
        <strain evidence="10">CGMCC 4.5798</strain>
    </source>
</reference>
<comment type="similarity">
    <text evidence="2">Belongs to the GSP F family.</text>
</comment>
<dbReference type="InterPro" id="IPR018076">
    <property type="entry name" value="T2SS_GspF_dom"/>
</dbReference>
<dbReference type="Proteomes" id="UP001596086">
    <property type="component" value="Unassembled WGS sequence"/>
</dbReference>
<dbReference type="Pfam" id="PF00482">
    <property type="entry name" value="T2SSF"/>
    <property type="match status" value="2"/>
</dbReference>
<keyword evidence="6 7" id="KW-0472">Membrane</keyword>
<feature type="transmembrane region" description="Helical" evidence="7">
    <location>
        <begin position="348"/>
        <end position="369"/>
    </location>
</feature>
<feature type="domain" description="Type II secretion system protein GspF" evidence="8">
    <location>
        <begin position="246"/>
        <end position="367"/>
    </location>
</feature>
<protein>
    <submittedName>
        <fullName evidence="9">Type II secretion system F family protein</fullName>
    </submittedName>
</protein>
<evidence type="ECO:0000256" key="4">
    <source>
        <dbReference type="ARBA" id="ARBA00022692"/>
    </source>
</evidence>
<evidence type="ECO:0000256" key="1">
    <source>
        <dbReference type="ARBA" id="ARBA00004651"/>
    </source>
</evidence>
<evidence type="ECO:0000256" key="6">
    <source>
        <dbReference type="ARBA" id="ARBA00023136"/>
    </source>
</evidence>
<evidence type="ECO:0000256" key="3">
    <source>
        <dbReference type="ARBA" id="ARBA00022475"/>
    </source>
</evidence>
<keyword evidence="3" id="KW-1003">Cell membrane</keyword>
<feature type="transmembrane region" description="Helical" evidence="7">
    <location>
        <begin position="184"/>
        <end position="214"/>
    </location>
</feature>
<keyword evidence="5 7" id="KW-1133">Transmembrane helix</keyword>
<evidence type="ECO:0000256" key="2">
    <source>
        <dbReference type="ARBA" id="ARBA00005745"/>
    </source>
</evidence>
<dbReference type="EMBL" id="JBHSMZ010000026">
    <property type="protein sequence ID" value="MFC5552039.1"/>
    <property type="molecule type" value="Genomic_DNA"/>
</dbReference>
<dbReference type="Gene3D" id="1.20.81.30">
    <property type="entry name" value="Type II secretion system (T2SS), domain F"/>
    <property type="match status" value="2"/>
</dbReference>
<dbReference type="PANTHER" id="PTHR30012">
    <property type="entry name" value="GENERAL SECRETION PATHWAY PROTEIN"/>
    <property type="match status" value="1"/>
</dbReference>
<keyword evidence="4 7" id="KW-0812">Transmembrane</keyword>
<comment type="caution">
    <text evidence="9">The sequence shown here is derived from an EMBL/GenBank/DDBJ whole genome shotgun (WGS) entry which is preliminary data.</text>
</comment>
<dbReference type="PANTHER" id="PTHR30012:SF0">
    <property type="entry name" value="TYPE II SECRETION SYSTEM PROTEIN F-RELATED"/>
    <property type="match status" value="1"/>
</dbReference>
<comment type="subcellular location">
    <subcellularLocation>
        <location evidence="1">Cell membrane</location>
        <topology evidence="1">Multi-pass membrane protein</topology>
    </subcellularLocation>
</comment>
<dbReference type="PRINTS" id="PR00812">
    <property type="entry name" value="BCTERIALGSPF"/>
</dbReference>
<gene>
    <name evidence="9" type="ORF">ACFPO9_26280</name>
</gene>